<dbReference type="GO" id="GO:0016787">
    <property type="term" value="F:hydrolase activity"/>
    <property type="evidence" value="ECO:0007669"/>
    <property type="project" value="UniProtKB-KW"/>
</dbReference>
<sequence>MFVVINVDDLGLHPAVRRAVDQLARAGVVTSSTLLANGPDLSESVLLQDTHPSLGLGAHLNLLRGKPISNPDHIPSLVDDDGLMFGSYTSLLLRYLTGQIKLAEVEAEWSAQIEYLLDHNVRLTHFDSEKHIHAWPGLFGLAGKLARKYNVSWIRNPLEKTDISRLDKGMLRTRFLQTCLLGSQSFETPRTAYGVWGIADQKDKLDPILFEKYIDTYKPNVVEIVCHPGKPEPGDGPLPSDFGPMRVEAQWKEEFNSLSQKGWLKIFEKIGATPVNYGQLDPRTGVLK</sequence>
<dbReference type="Gene3D" id="3.20.20.370">
    <property type="entry name" value="Glycoside hydrolase/deacetylase"/>
    <property type="match status" value="1"/>
</dbReference>
<protein>
    <submittedName>
        <fullName evidence="6">Predicted glycoside hydrolase or deacetylase ChbG, UPF0249 family</fullName>
    </submittedName>
</protein>
<dbReference type="STRING" id="246191.SAMN05660337_0489"/>
<keyword evidence="2" id="KW-0479">Metal-binding</keyword>
<dbReference type="SUPFAM" id="SSF88713">
    <property type="entry name" value="Glycoside hydrolase/deacetylase"/>
    <property type="match status" value="1"/>
</dbReference>
<dbReference type="OrthoDB" id="9774177at2"/>
<evidence type="ECO:0000256" key="2">
    <source>
        <dbReference type="ARBA" id="ARBA00022723"/>
    </source>
</evidence>
<evidence type="ECO:0000256" key="5">
    <source>
        <dbReference type="ARBA" id="ARBA00023277"/>
    </source>
</evidence>
<dbReference type="PANTHER" id="PTHR31609:SF1">
    <property type="entry name" value="CARBOHYDRATE DEACETYLASE"/>
    <property type="match status" value="1"/>
</dbReference>
<gene>
    <name evidence="6" type="ORF">SAMN05660337_0489</name>
</gene>
<keyword evidence="3 6" id="KW-0378">Hydrolase</keyword>
<keyword evidence="4" id="KW-0460">Magnesium</keyword>
<name>A0A1G9C0K8_9BACT</name>
<dbReference type="GO" id="GO:0005975">
    <property type="term" value="P:carbohydrate metabolic process"/>
    <property type="evidence" value="ECO:0007669"/>
    <property type="project" value="InterPro"/>
</dbReference>
<dbReference type="RefSeq" id="WP_092157883.1">
    <property type="nucleotide sequence ID" value="NZ_FNGA01000001.1"/>
</dbReference>
<keyword evidence="5" id="KW-0119">Carbohydrate metabolism</keyword>
<evidence type="ECO:0000313" key="6">
    <source>
        <dbReference type="EMBL" id="SDK45188.1"/>
    </source>
</evidence>
<dbReference type="GO" id="GO:0046872">
    <property type="term" value="F:metal ion binding"/>
    <property type="evidence" value="ECO:0007669"/>
    <property type="project" value="UniProtKB-KW"/>
</dbReference>
<dbReference type="AlphaFoldDB" id="A0A1G9C0K8"/>
<proteinExistence type="predicted"/>
<dbReference type="CDD" id="cd10808">
    <property type="entry name" value="YdjC"/>
    <property type="match status" value="1"/>
</dbReference>
<evidence type="ECO:0000256" key="4">
    <source>
        <dbReference type="ARBA" id="ARBA00022842"/>
    </source>
</evidence>
<dbReference type="GO" id="GO:0019213">
    <property type="term" value="F:deacetylase activity"/>
    <property type="evidence" value="ECO:0007669"/>
    <property type="project" value="TreeGrafter"/>
</dbReference>
<dbReference type="InterPro" id="IPR006879">
    <property type="entry name" value="YdjC-like"/>
</dbReference>
<dbReference type="EMBL" id="FNGA01000001">
    <property type="protein sequence ID" value="SDK45188.1"/>
    <property type="molecule type" value="Genomic_DNA"/>
</dbReference>
<evidence type="ECO:0000256" key="1">
    <source>
        <dbReference type="ARBA" id="ARBA00001946"/>
    </source>
</evidence>
<comment type="cofactor">
    <cofactor evidence="1">
        <name>Mg(2+)</name>
        <dbReference type="ChEBI" id="CHEBI:18420"/>
    </cofactor>
</comment>
<keyword evidence="7" id="KW-1185">Reference proteome</keyword>
<evidence type="ECO:0000313" key="7">
    <source>
        <dbReference type="Proteomes" id="UP000199053"/>
    </source>
</evidence>
<organism evidence="6 7">
    <name type="scientific">Maridesulfovibrio ferrireducens</name>
    <dbReference type="NCBI Taxonomy" id="246191"/>
    <lineage>
        <taxon>Bacteria</taxon>
        <taxon>Pseudomonadati</taxon>
        <taxon>Thermodesulfobacteriota</taxon>
        <taxon>Desulfovibrionia</taxon>
        <taxon>Desulfovibrionales</taxon>
        <taxon>Desulfovibrionaceae</taxon>
        <taxon>Maridesulfovibrio</taxon>
    </lineage>
</organism>
<dbReference type="Pfam" id="PF04794">
    <property type="entry name" value="YdjC"/>
    <property type="match status" value="1"/>
</dbReference>
<reference evidence="7" key="1">
    <citation type="submission" date="2016-10" db="EMBL/GenBank/DDBJ databases">
        <authorList>
            <person name="Varghese N."/>
            <person name="Submissions S."/>
        </authorList>
    </citation>
    <scope>NUCLEOTIDE SEQUENCE [LARGE SCALE GENOMIC DNA]</scope>
    <source>
        <strain evidence="7">DSM 16995</strain>
    </source>
</reference>
<accession>A0A1G9C0K8</accession>
<dbReference type="PANTHER" id="PTHR31609">
    <property type="entry name" value="YDJC DEACETYLASE FAMILY MEMBER"/>
    <property type="match status" value="1"/>
</dbReference>
<dbReference type="Proteomes" id="UP000199053">
    <property type="component" value="Unassembled WGS sequence"/>
</dbReference>
<evidence type="ECO:0000256" key="3">
    <source>
        <dbReference type="ARBA" id="ARBA00022801"/>
    </source>
</evidence>
<dbReference type="InterPro" id="IPR011330">
    <property type="entry name" value="Glyco_hydro/deAcase_b/a-brl"/>
</dbReference>